<sequence length="210" mass="22762">MRTVCNRILLFLAGLVLIGGGLAVAARGRGWYPDLLRTADKPFITASQAERLTDHGWWWWVAFGVPGLILVLALWWLLAQVGRRPVRSVRVHDTSDHAGDGPSGLGTGFGMVGDEADTLTVSGNALADAIEDDLAYVSGVEHVTAHLVRRRHGPTLRVLVRAEPGAEPRELLGAVRDRVLPNAREAVGLEALPTVLTLRTSRGLPKRHLD</sequence>
<dbReference type="OrthoDB" id="4350374at2"/>
<keyword evidence="1" id="KW-0472">Membrane</keyword>
<reference evidence="2 3" key="1">
    <citation type="submission" date="2018-12" db="EMBL/GenBank/DDBJ databases">
        <title>Draft genome sequence of Embleya hyalina NBRC 13850T.</title>
        <authorList>
            <person name="Komaki H."/>
            <person name="Hosoyama A."/>
            <person name="Kimura A."/>
            <person name="Ichikawa N."/>
            <person name="Tamura T."/>
        </authorList>
    </citation>
    <scope>NUCLEOTIDE SEQUENCE [LARGE SCALE GENOMIC DNA]</scope>
    <source>
        <strain evidence="2 3">NBRC 13850</strain>
    </source>
</reference>
<dbReference type="AlphaFoldDB" id="A0A401YY95"/>
<comment type="caution">
    <text evidence="2">The sequence shown here is derived from an EMBL/GenBank/DDBJ whole genome shotgun (WGS) entry which is preliminary data.</text>
</comment>
<dbReference type="Proteomes" id="UP000286931">
    <property type="component" value="Unassembled WGS sequence"/>
</dbReference>
<evidence type="ECO:0000256" key="1">
    <source>
        <dbReference type="SAM" id="Phobius"/>
    </source>
</evidence>
<organism evidence="2 3">
    <name type="scientific">Embleya hyalina</name>
    <dbReference type="NCBI Taxonomy" id="516124"/>
    <lineage>
        <taxon>Bacteria</taxon>
        <taxon>Bacillati</taxon>
        <taxon>Actinomycetota</taxon>
        <taxon>Actinomycetes</taxon>
        <taxon>Kitasatosporales</taxon>
        <taxon>Streptomycetaceae</taxon>
        <taxon>Embleya</taxon>
    </lineage>
</organism>
<name>A0A401YY95_9ACTN</name>
<keyword evidence="1" id="KW-1133">Transmembrane helix</keyword>
<feature type="transmembrane region" description="Helical" evidence="1">
    <location>
        <begin position="57"/>
        <end position="78"/>
    </location>
</feature>
<accession>A0A401YY95</accession>
<dbReference type="RefSeq" id="WP_126641338.1">
    <property type="nucleotide sequence ID" value="NZ_BIFH01000033.1"/>
</dbReference>
<protein>
    <recommendedName>
        <fullName evidence="4">Alkaline shock response membrane anchor protein AmaP</fullName>
    </recommendedName>
</protein>
<gene>
    <name evidence="2" type="ORF">EHYA_07275</name>
</gene>
<evidence type="ECO:0000313" key="3">
    <source>
        <dbReference type="Proteomes" id="UP000286931"/>
    </source>
</evidence>
<keyword evidence="1" id="KW-0812">Transmembrane</keyword>
<keyword evidence="3" id="KW-1185">Reference proteome</keyword>
<proteinExistence type="predicted"/>
<dbReference type="EMBL" id="BIFH01000033">
    <property type="protein sequence ID" value="GCD99553.1"/>
    <property type="molecule type" value="Genomic_DNA"/>
</dbReference>
<evidence type="ECO:0000313" key="2">
    <source>
        <dbReference type="EMBL" id="GCD99553.1"/>
    </source>
</evidence>
<evidence type="ECO:0008006" key="4">
    <source>
        <dbReference type="Google" id="ProtNLM"/>
    </source>
</evidence>